<sequence>MPTTCVAYGCNAQYVKGSKLGFFRFPNASRDRLRREAWIKAVRRLDDHGRPWAPSSTSRLCGNHFQTGRPRMSPRHPDFVPTIFSFSCKKAKPESAVRRFQRAMERTKKKKLQEQGTLPSGALASAVQGSGDDHMDIDGDSGGVLHGTQSQQSSDYAAAGTSSNRGQNECDAVHGLLLLQTAAAETSDINDIHASEERCPQSSAKLLQKNLALKN</sequence>
<dbReference type="PANTHER" id="PTHR46927:SF2">
    <property type="entry name" value="THAP DOMAIN-CONTAINING PROTEIN 8"/>
    <property type="match status" value="1"/>
</dbReference>
<proteinExistence type="predicted"/>
<dbReference type="Pfam" id="PF05485">
    <property type="entry name" value="THAP"/>
    <property type="match status" value="1"/>
</dbReference>
<keyword evidence="4 5" id="KW-0238">DNA-binding</keyword>
<keyword evidence="9" id="KW-1185">Reference proteome</keyword>
<feature type="compositionally biased region" description="Polar residues" evidence="6">
    <location>
        <begin position="147"/>
        <end position="165"/>
    </location>
</feature>
<dbReference type="SUPFAM" id="SSF57716">
    <property type="entry name" value="Glucocorticoid receptor-like (DNA-binding domain)"/>
    <property type="match status" value="1"/>
</dbReference>
<keyword evidence="2 5" id="KW-0863">Zinc-finger</keyword>
<protein>
    <recommendedName>
        <fullName evidence="7">THAP-type domain-containing protein</fullName>
    </recommendedName>
</protein>
<accession>A0AAQ4EFT2</accession>
<keyword evidence="1" id="KW-0479">Metal-binding</keyword>
<evidence type="ECO:0000256" key="3">
    <source>
        <dbReference type="ARBA" id="ARBA00022833"/>
    </source>
</evidence>
<gene>
    <name evidence="8" type="ORF">V5799_011943</name>
</gene>
<evidence type="ECO:0000313" key="9">
    <source>
        <dbReference type="Proteomes" id="UP001321473"/>
    </source>
</evidence>
<dbReference type="GO" id="GO:0003677">
    <property type="term" value="F:DNA binding"/>
    <property type="evidence" value="ECO:0007669"/>
    <property type="project" value="UniProtKB-UniRule"/>
</dbReference>
<evidence type="ECO:0000256" key="4">
    <source>
        <dbReference type="ARBA" id="ARBA00023125"/>
    </source>
</evidence>
<name>A0AAQ4EFT2_AMBAM</name>
<evidence type="ECO:0000313" key="8">
    <source>
        <dbReference type="EMBL" id="KAK8773524.1"/>
    </source>
</evidence>
<evidence type="ECO:0000259" key="7">
    <source>
        <dbReference type="PROSITE" id="PS50950"/>
    </source>
</evidence>
<evidence type="ECO:0000256" key="2">
    <source>
        <dbReference type="ARBA" id="ARBA00022771"/>
    </source>
</evidence>
<dbReference type="InterPro" id="IPR006612">
    <property type="entry name" value="THAP_Znf"/>
</dbReference>
<evidence type="ECO:0000256" key="1">
    <source>
        <dbReference type="ARBA" id="ARBA00022723"/>
    </source>
</evidence>
<dbReference type="PROSITE" id="PS50950">
    <property type="entry name" value="ZF_THAP"/>
    <property type="match status" value="1"/>
</dbReference>
<dbReference type="PANTHER" id="PTHR46927">
    <property type="entry name" value="AGAP005574-PA"/>
    <property type="match status" value="1"/>
</dbReference>
<dbReference type="GO" id="GO:0008270">
    <property type="term" value="F:zinc ion binding"/>
    <property type="evidence" value="ECO:0007669"/>
    <property type="project" value="UniProtKB-KW"/>
</dbReference>
<evidence type="ECO:0000256" key="6">
    <source>
        <dbReference type="SAM" id="MobiDB-lite"/>
    </source>
</evidence>
<feature type="domain" description="THAP-type" evidence="7">
    <location>
        <begin position="1"/>
        <end position="84"/>
    </location>
</feature>
<dbReference type="InterPro" id="IPR052224">
    <property type="entry name" value="THAP_domain_protein"/>
</dbReference>
<organism evidence="8 9">
    <name type="scientific">Amblyomma americanum</name>
    <name type="common">Lone star tick</name>
    <dbReference type="NCBI Taxonomy" id="6943"/>
    <lineage>
        <taxon>Eukaryota</taxon>
        <taxon>Metazoa</taxon>
        <taxon>Ecdysozoa</taxon>
        <taxon>Arthropoda</taxon>
        <taxon>Chelicerata</taxon>
        <taxon>Arachnida</taxon>
        <taxon>Acari</taxon>
        <taxon>Parasitiformes</taxon>
        <taxon>Ixodida</taxon>
        <taxon>Ixodoidea</taxon>
        <taxon>Ixodidae</taxon>
        <taxon>Amblyomminae</taxon>
        <taxon>Amblyomma</taxon>
    </lineage>
</organism>
<reference evidence="8 9" key="1">
    <citation type="journal article" date="2023" name="Arcadia Sci">
        <title>De novo assembly of a long-read Amblyomma americanum tick genome.</title>
        <authorList>
            <person name="Chou S."/>
            <person name="Poskanzer K.E."/>
            <person name="Rollins M."/>
            <person name="Thuy-Boun P.S."/>
        </authorList>
    </citation>
    <scope>NUCLEOTIDE SEQUENCE [LARGE SCALE GENOMIC DNA]</scope>
    <source>
        <strain evidence="8">F_SG_1</strain>
        <tissue evidence="8">Salivary glands</tissue>
    </source>
</reference>
<evidence type="ECO:0000256" key="5">
    <source>
        <dbReference type="PROSITE-ProRule" id="PRU00309"/>
    </source>
</evidence>
<feature type="region of interest" description="Disordered" evidence="6">
    <location>
        <begin position="104"/>
        <end position="165"/>
    </location>
</feature>
<dbReference type="EMBL" id="JARKHS020016763">
    <property type="protein sequence ID" value="KAK8773524.1"/>
    <property type="molecule type" value="Genomic_DNA"/>
</dbReference>
<keyword evidence="3" id="KW-0862">Zinc</keyword>
<dbReference type="AlphaFoldDB" id="A0AAQ4EFT2"/>
<dbReference type="Proteomes" id="UP001321473">
    <property type="component" value="Unassembled WGS sequence"/>
</dbReference>
<comment type="caution">
    <text evidence="8">The sequence shown here is derived from an EMBL/GenBank/DDBJ whole genome shotgun (WGS) entry which is preliminary data.</text>
</comment>
<dbReference type="SMART" id="SM00980">
    <property type="entry name" value="THAP"/>
    <property type="match status" value="1"/>
</dbReference>